<evidence type="ECO:0000313" key="1">
    <source>
        <dbReference type="EMBL" id="EFZ16045.1"/>
    </source>
</evidence>
<organism>
    <name type="scientific">Solenopsis invicta</name>
    <name type="common">Red imported fire ant</name>
    <name type="synonym">Solenopsis wagneri</name>
    <dbReference type="NCBI Taxonomy" id="13686"/>
    <lineage>
        <taxon>Eukaryota</taxon>
        <taxon>Metazoa</taxon>
        <taxon>Ecdysozoa</taxon>
        <taxon>Arthropoda</taxon>
        <taxon>Hexapoda</taxon>
        <taxon>Insecta</taxon>
        <taxon>Pterygota</taxon>
        <taxon>Neoptera</taxon>
        <taxon>Endopterygota</taxon>
        <taxon>Hymenoptera</taxon>
        <taxon>Apocrita</taxon>
        <taxon>Aculeata</taxon>
        <taxon>Formicoidea</taxon>
        <taxon>Formicidae</taxon>
        <taxon>Myrmicinae</taxon>
        <taxon>Solenopsis</taxon>
    </lineage>
</organism>
<dbReference type="EMBL" id="GL765646">
    <property type="protein sequence ID" value="EFZ16045.1"/>
    <property type="molecule type" value="Genomic_DNA"/>
</dbReference>
<sequence length="121" mass="14771">MFWNVAGLTGKDEDFWKEMELTETWIEEKRWEAIKRRMPKGYRWVYQPARRKNKKGRAVGGIVTGVREDIREIGERKEIDVRKERRVQRVIEMVILNRPNPLQNMFQCLHRYLYHLIRISV</sequence>
<dbReference type="HOGENOM" id="CLU_2040972_0_0_1"/>
<dbReference type="AlphaFoldDB" id="E9ITQ8"/>
<name>E9ITQ8_SOLIN</name>
<reference evidence="1" key="1">
    <citation type="journal article" date="2011" name="Proc. Natl. Acad. Sci. U.S.A.">
        <title>The genome of the fire ant Solenopsis invicta.</title>
        <authorList>
            <person name="Wurm Y."/>
            <person name="Wang J."/>
            <person name="Riba-Grognuz O."/>
            <person name="Corona M."/>
            <person name="Nygaard S."/>
            <person name="Hunt B.G."/>
            <person name="Ingram K.K."/>
            <person name="Falquet L."/>
            <person name="Nipitwattanaphon M."/>
            <person name="Gotzek D."/>
            <person name="Dijkstra M.B."/>
            <person name="Oettler J."/>
            <person name="Comtesse F."/>
            <person name="Shih C.J."/>
            <person name="Wu W.J."/>
            <person name="Yang C.C."/>
            <person name="Thomas J."/>
            <person name="Beaudoing E."/>
            <person name="Pradervand S."/>
            <person name="Flegel V."/>
            <person name="Cook E.D."/>
            <person name="Fabbretti R."/>
            <person name="Stockinger H."/>
            <person name="Long L."/>
            <person name="Farmerie W.G."/>
            <person name="Oakey J."/>
            <person name="Boomsma J.J."/>
            <person name="Pamilo P."/>
            <person name="Yi S.V."/>
            <person name="Heinze J."/>
            <person name="Goodisman M.A."/>
            <person name="Farinelli L."/>
            <person name="Harshman K."/>
            <person name="Hulo N."/>
            <person name="Cerutti L."/>
            <person name="Xenarios I."/>
            <person name="Shoemaker D."/>
            <person name="Keller L."/>
        </authorList>
    </citation>
    <scope>NUCLEOTIDE SEQUENCE [LARGE SCALE GENOMIC DNA]</scope>
</reference>
<protein>
    <submittedName>
        <fullName evidence="1">Uncharacterized protein</fullName>
    </submittedName>
</protein>
<accession>E9ITQ8</accession>
<gene>
    <name evidence="1" type="ORF">SINV_03230</name>
</gene>
<feature type="non-terminal residue" evidence="1">
    <location>
        <position position="121"/>
    </location>
</feature>
<proteinExistence type="predicted"/>